<evidence type="ECO:0000256" key="2">
    <source>
        <dbReference type="ARBA" id="ARBA00022692"/>
    </source>
</evidence>
<feature type="non-terminal residue" evidence="6">
    <location>
        <position position="160"/>
    </location>
</feature>
<evidence type="ECO:0000256" key="4">
    <source>
        <dbReference type="ARBA" id="ARBA00023136"/>
    </source>
</evidence>
<dbReference type="GO" id="GO:0015179">
    <property type="term" value="F:L-amino acid transmembrane transporter activity"/>
    <property type="evidence" value="ECO:0007669"/>
    <property type="project" value="TreeGrafter"/>
</dbReference>
<feature type="transmembrane region" description="Helical" evidence="5">
    <location>
        <begin position="104"/>
        <end position="128"/>
    </location>
</feature>
<comment type="caution">
    <text evidence="6">The sequence shown here is derived from an EMBL/GenBank/DDBJ whole genome shotgun (WGS) entry which is preliminary data.</text>
</comment>
<dbReference type="EMBL" id="CAJVPK010004648">
    <property type="protein sequence ID" value="CAG8638476.1"/>
    <property type="molecule type" value="Genomic_DNA"/>
</dbReference>
<evidence type="ECO:0000313" key="7">
    <source>
        <dbReference type="Proteomes" id="UP000789706"/>
    </source>
</evidence>
<comment type="subcellular location">
    <subcellularLocation>
        <location evidence="1">Membrane</location>
        <topology evidence="1">Multi-pass membrane protein</topology>
    </subcellularLocation>
</comment>
<dbReference type="Pfam" id="PF13520">
    <property type="entry name" value="AA_permease_2"/>
    <property type="match status" value="1"/>
</dbReference>
<evidence type="ECO:0000256" key="1">
    <source>
        <dbReference type="ARBA" id="ARBA00004141"/>
    </source>
</evidence>
<keyword evidence="7" id="KW-1185">Reference proteome</keyword>
<dbReference type="PANTHER" id="PTHR11785:SF353">
    <property type="entry name" value="METHIONINE TRANSPORTER (EUROFUNG)"/>
    <property type="match status" value="1"/>
</dbReference>
<keyword evidence="4 5" id="KW-0472">Membrane</keyword>
<dbReference type="AlphaFoldDB" id="A0A9N9DHF3"/>
<dbReference type="PANTHER" id="PTHR11785">
    <property type="entry name" value="AMINO ACID TRANSPORTER"/>
    <property type="match status" value="1"/>
</dbReference>
<dbReference type="InterPro" id="IPR002293">
    <property type="entry name" value="AA/rel_permease1"/>
</dbReference>
<feature type="transmembrane region" description="Helical" evidence="5">
    <location>
        <begin position="140"/>
        <end position="157"/>
    </location>
</feature>
<name>A0A9N9DHF3_9GLOM</name>
<dbReference type="InterPro" id="IPR050598">
    <property type="entry name" value="AminoAcid_Transporter"/>
</dbReference>
<gene>
    <name evidence="6" type="ORF">DEBURN_LOCUS11069</name>
</gene>
<keyword evidence="3 5" id="KW-1133">Transmembrane helix</keyword>
<protein>
    <submittedName>
        <fullName evidence="6">5525_t:CDS:1</fullName>
    </submittedName>
</protein>
<proteinExistence type="predicted"/>
<dbReference type="Proteomes" id="UP000789706">
    <property type="component" value="Unassembled WGS sequence"/>
</dbReference>
<dbReference type="Gene3D" id="1.20.1740.10">
    <property type="entry name" value="Amino acid/polyamine transporter I"/>
    <property type="match status" value="1"/>
</dbReference>
<keyword evidence="2 5" id="KW-0812">Transmembrane</keyword>
<reference evidence="6" key="1">
    <citation type="submission" date="2021-06" db="EMBL/GenBank/DDBJ databases">
        <authorList>
            <person name="Kallberg Y."/>
            <person name="Tangrot J."/>
            <person name="Rosling A."/>
        </authorList>
    </citation>
    <scope>NUCLEOTIDE SEQUENCE</scope>
    <source>
        <strain evidence="6">AZ414A</strain>
    </source>
</reference>
<evidence type="ECO:0000256" key="5">
    <source>
        <dbReference type="SAM" id="Phobius"/>
    </source>
</evidence>
<evidence type="ECO:0000256" key="3">
    <source>
        <dbReference type="ARBA" id="ARBA00022989"/>
    </source>
</evidence>
<evidence type="ECO:0000313" key="6">
    <source>
        <dbReference type="EMBL" id="CAG8638476.1"/>
    </source>
</evidence>
<organism evidence="6 7">
    <name type="scientific">Diversispora eburnea</name>
    <dbReference type="NCBI Taxonomy" id="1213867"/>
    <lineage>
        <taxon>Eukaryota</taxon>
        <taxon>Fungi</taxon>
        <taxon>Fungi incertae sedis</taxon>
        <taxon>Mucoromycota</taxon>
        <taxon>Glomeromycotina</taxon>
        <taxon>Glomeromycetes</taxon>
        <taxon>Diversisporales</taxon>
        <taxon>Diversisporaceae</taxon>
        <taxon>Diversispora</taxon>
    </lineage>
</organism>
<feature type="transmembrane region" description="Helical" evidence="5">
    <location>
        <begin position="71"/>
        <end position="92"/>
    </location>
</feature>
<feature type="transmembrane region" description="Helical" evidence="5">
    <location>
        <begin position="46"/>
        <end position="65"/>
    </location>
</feature>
<accession>A0A9N9DHF3</accession>
<sequence length="160" mass="17993">LSAFGTLGSLIWSGSRVIVTAGYRSYFPVFSDKLQKISKRETPMNALLFQFILGAIVIILIGGAHRNSFQVLYSMAQYASWFFYGLIGIGLIRIRYCINNESGFWWWIIIFIYIACSLYITVVSFVGTSDLNNDCSIPRVGYYLPNGISLGFLVIGARTR</sequence>
<dbReference type="OrthoDB" id="5982228at2759"/>
<dbReference type="GO" id="GO:0016020">
    <property type="term" value="C:membrane"/>
    <property type="evidence" value="ECO:0007669"/>
    <property type="project" value="UniProtKB-SubCell"/>
</dbReference>